<evidence type="ECO:0000256" key="7">
    <source>
        <dbReference type="ARBA" id="ARBA00022756"/>
    </source>
</evidence>
<evidence type="ECO:0000259" key="13">
    <source>
        <dbReference type="Pfam" id="PF00155"/>
    </source>
</evidence>
<keyword evidence="7" id="KW-0093">Biotin biosynthesis</keyword>
<dbReference type="EMBL" id="FNNA01000007">
    <property type="protein sequence ID" value="SDX47856.1"/>
    <property type="molecule type" value="Genomic_DNA"/>
</dbReference>
<dbReference type="InterPro" id="IPR015424">
    <property type="entry name" value="PyrdxlP-dep_Trfase"/>
</dbReference>
<dbReference type="InterPro" id="IPR004839">
    <property type="entry name" value="Aminotransferase_I/II_large"/>
</dbReference>
<accession>A0A1H3C194</accession>
<keyword evidence="6" id="KW-0808">Transferase</keyword>
<dbReference type="GO" id="GO:0008710">
    <property type="term" value="F:8-amino-7-oxononanoate synthase activity"/>
    <property type="evidence" value="ECO:0007669"/>
    <property type="project" value="UniProtKB-EC"/>
</dbReference>
<feature type="domain" description="Aminotransferase class I/classII large" evidence="13">
    <location>
        <begin position="35"/>
        <end position="373"/>
    </location>
</feature>
<comment type="similarity">
    <text evidence="3">Belongs to the class-II pyridoxal-phosphate-dependent aminotransferase family. BioF subfamily.</text>
</comment>
<dbReference type="SUPFAM" id="SSF53383">
    <property type="entry name" value="PLP-dependent transferases"/>
    <property type="match status" value="1"/>
</dbReference>
<dbReference type="Pfam" id="PF00155">
    <property type="entry name" value="Aminotran_1_2"/>
    <property type="match status" value="1"/>
</dbReference>
<dbReference type="EC" id="2.3.1.47" evidence="5"/>
<comment type="cofactor">
    <cofactor evidence="1 12">
        <name>pyridoxal 5'-phosphate</name>
        <dbReference type="ChEBI" id="CHEBI:597326"/>
    </cofactor>
</comment>
<evidence type="ECO:0000256" key="11">
    <source>
        <dbReference type="ARBA" id="ARBA00047715"/>
    </source>
</evidence>
<dbReference type="InterPro" id="IPR050087">
    <property type="entry name" value="AON_synthase_class-II"/>
</dbReference>
<dbReference type="OrthoDB" id="9807157at2"/>
<comment type="subunit">
    <text evidence="4">Homodimer.</text>
</comment>
<keyword evidence="8 12" id="KW-0663">Pyridoxal phosphate</keyword>
<proteinExistence type="inferred from homology"/>
<organism evidence="14 15">
    <name type="scientific">Paracoccus sanguinis</name>
    <dbReference type="NCBI Taxonomy" id="1545044"/>
    <lineage>
        <taxon>Bacteria</taxon>
        <taxon>Pseudomonadati</taxon>
        <taxon>Pseudomonadota</taxon>
        <taxon>Alphaproteobacteria</taxon>
        <taxon>Rhodobacterales</taxon>
        <taxon>Paracoccaceae</taxon>
        <taxon>Paracoccus</taxon>
    </lineage>
</organism>
<evidence type="ECO:0000256" key="4">
    <source>
        <dbReference type="ARBA" id="ARBA00011738"/>
    </source>
</evidence>
<dbReference type="STRING" id="1545044.SAMN05444276_10761"/>
<reference evidence="15" key="1">
    <citation type="submission" date="2016-10" db="EMBL/GenBank/DDBJ databases">
        <authorList>
            <person name="Varghese N."/>
            <person name="Submissions S."/>
        </authorList>
    </citation>
    <scope>NUCLEOTIDE SEQUENCE [LARGE SCALE GENOMIC DNA]</scope>
    <source>
        <strain evidence="15">DSM 29303</strain>
    </source>
</reference>
<dbReference type="InterPro" id="IPR015422">
    <property type="entry name" value="PyrdxlP-dep_Trfase_small"/>
</dbReference>
<evidence type="ECO:0000256" key="3">
    <source>
        <dbReference type="ARBA" id="ARBA00010008"/>
    </source>
</evidence>
<evidence type="ECO:0000256" key="12">
    <source>
        <dbReference type="RuleBase" id="RU003693"/>
    </source>
</evidence>
<protein>
    <recommendedName>
        <fullName evidence="5">8-amino-7-oxononanoate synthase</fullName>
        <ecNumber evidence="5">2.3.1.47</ecNumber>
    </recommendedName>
    <alternativeName>
        <fullName evidence="9">7-keto-8-amino-pelargonic acid synthase</fullName>
    </alternativeName>
    <alternativeName>
        <fullName evidence="10">8-amino-7-ketopelargonate synthase</fullName>
    </alternativeName>
</protein>
<dbReference type="AlphaFoldDB" id="A0A1H3C194"/>
<dbReference type="InterPro" id="IPR015421">
    <property type="entry name" value="PyrdxlP-dep_Trfase_major"/>
</dbReference>
<evidence type="ECO:0000313" key="14">
    <source>
        <dbReference type="EMBL" id="SDX47856.1"/>
    </source>
</evidence>
<evidence type="ECO:0000313" key="15">
    <source>
        <dbReference type="Proteomes" id="UP000182944"/>
    </source>
</evidence>
<evidence type="ECO:0000256" key="5">
    <source>
        <dbReference type="ARBA" id="ARBA00013187"/>
    </source>
</evidence>
<dbReference type="PANTHER" id="PTHR13693:SF100">
    <property type="entry name" value="8-AMINO-7-OXONONANOATE SYNTHASE"/>
    <property type="match status" value="1"/>
</dbReference>
<evidence type="ECO:0000256" key="1">
    <source>
        <dbReference type="ARBA" id="ARBA00001933"/>
    </source>
</evidence>
<dbReference type="Proteomes" id="UP000182944">
    <property type="component" value="Unassembled WGS sequence"/>
</dbReference>
<evidence type="ECO:0000256" key="8">
    <source>
        <dbReference type="ARBA" id="ARBA00022898"/>
    </source>
</evidence>
<dbReference type="Gene3D" id="3.90.1150.10">
    <property type="entry name" value="Aspartate Aminotransferase, domain 1"/>
    <property type="match status" value="1"/>
</dbReference>
<dbReference type="PANTHER" id="PTHR13693">
    <property type="entry name" value="CLASS II AMINOTRANSFERASE/8-AMINO-7-OXONONANOATE SYNTHASE"/>
    <property type="match status" value="1"/>
</dbReference>
<gene>
    <name evidence="14" type="ORF">SAMN05444276_10761</name>
</gene>
<evidence type="ECO:0000256" key="2">
    <source>
        <dbReference type="ARBA" id="ARBA00004746"/>
    </source>
</evidence>
<evidence type="ECO:0000256" key="6">
    <source>
        <dbReference type="ARBA" id="ARBA00022679"/>
    </source>
</evidence>
<keyword evidence="15" id="KW-1185">Reference proteome</keyword>
<dbReference type="GO" id="GO:0009102">
    <property type="term" value="P:biotin biosynthetic process"/>
    <property type="evidence" value="ECO:0007669"/>
    <property type="project" value="UniProtKB-KW"/>
</dbReference>
<sequence length="383" mass="40237">MRDVSTPDRLAPFRADLAALEAAGRTRRLILRAGVDFASNDYLGLAGHPRLAAAVQAALADGVPVGAAGSRLLRGNTDWQEAFEINAAAFFGAEAALGFGGGYQANVAVVSTLPQRGDLLLMDALSHASTRDGARLARAEVAEFQHNDAGHAEDVITDWRARGGNGAVWIAVESLYSMDGDRAPLDDLAQLADREGFLIVDEAHATGVWGPGGKGLSHALEGRENVITLHTLGKALGGSGALLCLPAVLRAALINRARPFIFATAPSPLMAVAGGAALDLLRDEPDLPQRLHDHIALFSQEMSARLPHLPMSGSQIVPLIVGEDAATMRLAAAVQAEGFDVRGIRPPTVPPGTARLRVSLTLNASAEDVVRLAATLERLWPDL</sequence>
<dbReference type="PROSITE" id="PS00599">
    <property type="entry name" value="AA_TRANSFER_CLASS_2"/>
    <property type="match status" value="1"/>
</dbReference>
<evidence type="ECO:0000256" key="9">
    <source>
        <dbReference type="ARBA" id="ARBA00032610"/>
    </source>
</evidence>
<comment type="catalytic activity">
    <reaction evidence="11">
        <text>6-carboxyhexanoyl-[ACP] + L-alanine + H(+) = (8S)-8-amino-7-oxononanoate + holo-[ACP] + CO2</text>
        <dbReference type="Rhea" id="RHEA:42288"/>
        <dbReference type="Rhea" id="RHEA-COMP:9685"/>
        <dbReference type="Rhea" id="RHEA-COMP:9955"/>
        <dbReference type="ChEBI" id="CHEBI:15378"/>
        <dbReference type="ChEBI" id="CHEBI:16526"/>
        <dbReference type="ChEBI" id="CHEBI:57972"/>
        <dbReference type="ChEBI" id="CHEBI:64479"/>
        <dbReference type="ChEBI" id="CHEBI:78846"/>
        <dbReference type="ChEBI" id="CHEBI:149468"/>
        <dbReference type="EC" id="2.3.1.47"/>
    </reaction>
</comment>
<dbReference type="InterPro" id="IPR001917">
    <property type="entry name" value="Aminotrans_II_pyridoxalP_BS"/>
</dbReference>
<name>A0A1H3C194_9RHOB</name>
<dbReference type="RefSeq" id="WP_052176407.1">
    <property type="nucleotide sequence ID" value="NZ_FNNA01000007.1"/>
</dbReference>
<dbReference type="GO" id="GO:0030170">
    <property type="term" value="F:pyridoxal phosphate binding"/>
    <property type="evidence" value="ECO:0007669"/>
    <property type="project" value="InterPro"/>
</dbReference>
<dbReference type="Gene3D" id="3.40.640.10">
    <property type="entry name" value="Type I PLP-dependent aspartate aminotransferase-like (Major domain)"/>
    <property type="match status" value="1"/>
</dbReference>
<comment type="pathway">
    <text evidence="2">Cofactor biosynthesis; biotin biosynthesis.</text>
</comment>
<evidence type="ECO:0000256" key="10">
    <source>
        <dbReference type="ARBA" id="ARBA00033381"/>
    </source>
</evidence>